<keyword evidence="1" id="KW-1133">Transmembrane helix</keyword>
<dbReference type="AlphaFoldDB" id="A0A1M5N450"/>
<protein>
    <submittedName>
        <fullName evidence="3">Probable sporulation protein, polysaccharide deacetylase family</fullName>
    </submittedName>
</protein>
<dbReference type="InterPro" id="IPR011330">
    <property type="entry name" value="Glyco_hydro/deAcase_b/a-brl"/>
</dbReference>
<evidence type="ECO:0000259" key="2">
    <source>
        <dbReference type="PROSITE" id="PS51677"/>
    </source>
</evidence>
<dbReference type="CDD" id="cd10950">
    <property type="entry name" value="CE4_BsYlxY_like"/>
    <property type="match status" value="1"/>
</dbReference>
<proteinExistence type="predicted"/>
<dbReference type="OrthoDB" id="9812065at2"/>
<dbReference type="GO" id="GO:0016810">
    <property type="term" value="F:hydrolase activity, acting on carbon-nitrogen (but not peptide) bonds"/>
    <property type="evidence" value="ECO:0007669"/>
    <property type="project" value="InterPro"/>
</dbReference>
<keyword evidence="1" id="KW-0812">Transmembrane</keyword>
<dbReference type="PANTHER" id="PTHR10587">
    <property type="entry name" value="GLYCOSYL TRANSFERASE-RELATED"/>
    <property type="match status" value="1"/>
</dbReference>
<dbReference type="PROSITE" id="PS51677">
    <property type="entry name" value="NODB"/>
    <property type="match status" value="1"/>
</dbReference>
<accession>A0A1M5N450</accession>
<dbReference type="GO" id="GO:0005975">
    <property type="term" value="P:carbohydrate metabolic process"/>
    <property type="evidence" value="ECO:0007669"/>
    <property type="project" value="InterPro"/>
</dbReference>
<evidence type="ECO:0000256" key="1">
    <source>
        <dbReference type="SAM" id="Phobius"/>
    </source>
</evidence>
<dbReference type="Proteomes" id="UP000184079">
    <property type="component" value="Unassembled WGS sequence"/>
</dbReference>
<feature type="domain" description="NodB homology" evidence="2">
    <location>
        <begin position="129"/>
        <end position="305"/>
    </location>
</feature>
<keyword evidence="4" id="KW-1185">Reference proteome</keyword>
<dbReference type="RefSeq" id="WP_073004990.1">
    <property type="nucleotide sequence ID" value="NZ_FQXD01000002.1"/>
</dbReference>
<keyword evidence="1" id="KW-0472">Membrane</keyword>
<feature type="transmembrane region" description="Helical" evidence="1">
    <location>
        <begin position="7"/>
        <end position="24"/>
    </location>
</feature>
<dbReference type="NCBIfam" id="TIGR02873">
    <property type="entry name" value="spore_ylxY"/>
    <property type="match status" value="1"/>
</dbReference>
<dbReference type="EMBL" id="FQXD01000002">
    <property type="protein sequence ID" value="SHG84301.1"/>
    <property type="molecule type" value="Genomic_DNA"/>
</dbReference>
<dbReference type="GO" id="GO:0016020">
    <property type="term" value="C:membrane"/>
    <property type="evidence" value="ECO:0007669"/>
    <property type="project" value="TreeGrafter"/>
</dbReference>
<evidence type="ECO:0000313" key="4">
    <source>
        <dbReference type="Proteomes" id="UP000184079"/>
    </source>
</evidence>
<dbReference type="InterPro" id="IPR050248">
    <property type="entry name" value="Polysacc_deacetylase_ArnD"/>
</dbReference>
<sequence>MRRYRNLLHVVVFIIIVGLTFDMNKNPFTPVESPVIVQTAKTTDSLYEEIKQKAKEYDEPAQNAYIDKVWKKTPGRNGLTVNVEKSYTKMKRKDEGFQESLLVFDQITPEVGLKDLPASPIYRGHPEKKMVSFLINVSWGEEYIPNILSILKDNGVKASFFIEGKWAKNNAELVKMIAEQGHLIGNHAYNHPDMAKLSNQNIVDQIVQTNDIIKAITGSTPKWFAPPSGSYNNHVVEVSHHLKMETVLWTVDTIDWKNPSVSVMLNRVNERIHPGATILMHPTEATERGLQQLISSIKEKDYKLNTIEKLVETKR</sequence>
<reference evidence="4" key="1">
    <citation type="submission" date="2016-11" db="EMBL/GenBank/DDBJ databases">
        <authorList>
            <person name="Varghese N."/>
            <person name="Submissions S."/>
        </authorList>
    </citation>
    <scope>NUCLEOTIDE SEQUENCE [LARGE SCALE GENOMIC DNA]</scope>
    <source>
        <strain evidence="4">CGMCC 1.6496</strain>
    </source>
</reference>
<gene>
    <name evidence="3" type="ORF">SAMN05421807_10256</name>
</gene>
<dbReference type="Pfam" id="PF01522">
    <property type="entry name" value="Polysacc_deac_1"/>
    <property type="match status" value="1"/>
</dbReference>
<dbReference type="SUPFAM" id="SSF88713">
    <property type="entry name" value="Glycoside hydrolase/deacetylase"/>
    <property type="match status" value="1"/>
</dbReference>
<dbReference type="Gene3D" id="3.20.20.370">
    <property type="entry name" value="Glycoside hydrolase/deacetylase"/>
    <property type="match status" value="1"/>
</dbReference>
<evidence type="ECO:0000313" key="3">
    <source>
        <dbReference type="EMBL" id="SHG84301.1"/>
    </source>
</evidence>
<dbReference type="InterPro" id="IPR014228">
    <property type="entry name" value="Spore_polysacc_deacetyl_YlxY"/>
</dbReference>
<dbReference type="PANTHER" id="PTHR10587:SF80">
    <property type="entry name" value="CHITOOLIGOSACCHARIDE DEACETYLASE"/>
    <property type="match status" value="1"/>
</dbReference>
<name>A0A1M5N450_9BACI</name>
<organism evidence="3 4">
    <name type="scientific">Virgibacillus chiguensis</name>
    <dbReference type="NCBI Taxonomy" id="411959"/>
    <lineage>
        <taxon>Bacteria</taxon>
        <taxon>Bacillati</taxon>
        <taxon>Bacillota</taxon>
        <taxon>Bacilli</taxon>
        <taxon>Bacillales</taxon>
        <taxon>Bacillaceae</taxon>
        <taxon>Virgibacillus</taxon>
    </lineage>
</organism>
<dbReference type="InterPro" id="IPR002509">
    <property type="entry name" value="NODB_dom"/>
</dbReference>